<name>X0TG94_9ZZZZ</name>
<organism evidence="2">
    <name type="scientific">marine sediment metagenome</name>
    <dbReference type="NCBI Taxonomy" id="412755"/>
    <lineage>
        <taxon>unclassified sequences</taxon>
        <taxon>metagenomes</taxon>
        <taxon>ecological metagenomes</taxon>
    </lineage>
</organism>
<comment type="caution">
    <text evidence="2">The sequence shown here is derived from an EMBL/GenBank/DDBJ whole genome shotgun (WGS) entry which is preliminary data.</text>
</comment>
<dbReference type="AlphaFoldDB" id="X0TG94"/>
<gene>
    <name evidence="2" type="ORF">S01H1_25065</name>
</gene>
<sequence length="190" mass="20528">NTQLVVTVGQVIARKGTDLFVAAALELLNRFQDAHFLVVGACFSRKSESEKFVADLHAAVANRDAPDRIHFLGYRDDALAILSQADIAVQPSRQDPLCRVLLEAAACGRAIVTTDVGGTREIFPPECDAAVVIDPNDSAALREAIDSLLADADMRSERGIKARARAESAFDIQQAAVNLLRHYDEVASVE</sequence>
<reference evidence="2" key="1">
    <citation type="journal article" date="2014" name="Front. Microbiol.">
        <title>High frequency of phylogenetically diverse reductive dehalogenase-homologous genes in deep subseafloor sedimentary metagenomes.</title>
        <authorList>
            <person name="Kawai M."/>
            <person name="Futagami T."/>
            <person name="Toyoda A."/>
            <person name="Takaki Y."/>
            <person name="Nishi S."/>
            <person name="Hori S."/>
            <person name="Arai W."/>
            <person name="Tsubouchi T."/>
            <person name="Morono Y."/>
            <person name="Uchiyama I."/>
            <person name="Ito T."/>
            <person name="Fujiyama A."/>
            <person name="Inagaki F."/>
            <person name="Takami H."/>
        </authorList>
    </citation>
    <scope>NUCLEOTIDE SEQUENCE</scope>
    <source>
        <strain evidence="2">Expedition CK06-06</strain>
    </source>
</reference>
<dbReference type="Pfam" id="PF00534">
    <property type="entry name" value="Glycos_transf_1"/>
    <property type="match status" value="1"/>
</dbReference>
<protein>
    <recommendedName>
        <fullName evidence="1">Glycosyl transferase family 1 domain-containing protein</fullName>
    </recommendedName>
</protein>
<dbReference type="SUPFAM" id="SSF53756">
    <property type="entry name" value="UDP-Glycosyltransferase/glycogen phosphorylase"/>
    <property type="match status" value="1"/>
</dbReference>
<dbReference type="GO" id="GO:0016757">
    <property type="term" value="F:glycosyltransferase activity"/>
    <property type="evidence" value="ECO:0007669"/>
    <property type="project" value="InterPro"/>
</dbReference>
<accession>X0TG94</accession>
<proteinExistence type="predicted"/>
<dbReference type="InterPro" id="IPR001296">
    <property type="entry name" value="Glyco_trans_1"/>
</dbReference>
<feature type="domain" description="Glycosyl transferase family 1" evidence="1">
    <location>
        <begin position="3"/>
        <end position="164"/>
    </location>
</feature>
<dbReference type="PANTHER" id="PTHR12526">
    <property type="entry name" value="GLYCOSYLTRANSFERASE"/>
    <property type="match status" value="1"/>
</dbReference>
<evidence type="ECO:0000259" key="1">
    <source>
        <dbReference type="Pfam" id="PF00534"/>
    </source>
</evidence>
<feature type="non-terminal residue" evidence="2">
    <location>
        <position position="1"/>
    </location>
</feature>
<evidence type="ECO:0000313" key="2">
    <source>
        <dbReference type="EMBL" id="GAF87157.1"/>
    </source>
</evidence>
<dbReference type="Gene3D" id="3.40.50.2000">
    <property type="entry name" value="Glycogen Phosphorylase B"/>
    <property type="match status" value="1"/>
</dbReference>
<dbReference type="EMBL" id="BARS01015103">
    <property type="protein sequence ID" value="GAF87157.1"/>
    <property type="molecule type" value="Genomic_DNA"/>
</dbReference>